<keyword evidence="8 10" id="KW-0472">Membrane</keyword>
<dbReference type="GO" id="GO:0046930">
    <property type="term" value="C:pore complex"/>
    <property type="evidence" value="ECO:0007669"/>
    <property type="project" value="UniProtKB-KW"/>
</dbReference>
<dbReference type="GO" id="GO:0015288">
    <property type="term" value="F:porin activity"/>
    <property type="evidence" value="ECO:0007669"/>
    <property type="project" value="UniProtKB-KW"/>
</dbReference>
<evidence type="ECO:0000256" key="4">
    <source>
        <dbReference type="ARBA" id="ARBA00022692"/>
    </source>
</evidence>
<keyword evidence="9 10" id="KW-0998">Cell outer membrane</keyword>
<keyword evidence="4 10" id="KW-0812">Transmembrane</keyword>
<sequence length="513" mass="53622">MSKIKSLILGSAAALAAVAGAQAADLPVKAKAVQYVKICSLYGAGFYYIPGTDTCIKLGGYAQLDVTVNGSAHGQPAWNNSANTGQQNRSSDYFVTRARTQLNIDTRTASEYGVVRTYWSSNFQHTSGDGPSSGVLTMDLGFIQFAGFTFGKAISGFQTPWGATPVGLNTSNLLGGYDNSTGITQIAYTWQFGNGLSAQLGVEDNKVINRAPVFNAGSAITGATAATVAGAYLGAGTLAANQNGTGGQHSPDFVGNIRLDQAAFTAQISGAVNNISANYYSTAAGAIGNEPLGHPSDAWGYSISGGIQLKQLPTGPGDKLSLDFTYTDGAPKYIIGGTTGNTFDAFSGSTNFAGSYQSFASLNLYDGVYGNGGGIEKTKAWGFRGGYEHNWSPEWQTSVYGSYTKVDYNNNASALICGRQLQAIGALTGGAAANGYTCNPDFAIWQVGTRTAWTPVKNLTLSGEVLYTTLDQSNTGSITTTGANLIGGFKPAGTYDYKDQGIVSGQFRVRRTW</sequence>
<evidence type="ECO:0000256" key="6">
    <source>
        <dbReference type="ARBA" id="ARBA00023065"/>
    </source>
</evidence>
<comment type="function">
    <text evidence="10">Forms passive diffusion pores that allow small molecular weight hydrophilic materials across the outer membrane.</text>
</comment>
<organism evidence="11 12">
    <name type="scientific">Candidatus Afipia apatlaquensis</name>
    <dbReference type="NCBI Taxonomy" id="2712852"/>
    <lineage>
        <taxon>Bacteria</taxon>
        <taxon>Pseudomonadati</taxon>
        <taxon>Pseudomonadota</taxon>
        <taxon>Alphaproteobacteria</taxon>
        <taxon>Hyphomicrobiales</taxon>
        <taxon>Nitrobacteraceae</taxon>
        <taxon>Afipia</taxon>
    </lineage>
</organism>
<comment type="subcellular location">
    <subcellularLocation>
        <location evidence="10">Cell outer membrane</location>
        <topology evidence="10">Multi-pass membrane protein</topology>
    </subcellularLocation>
</comment>
<gene>
    <name evidence="11" type="ORF">G4V63_24585</name>
</gene>
<keyword evidence="12" id="KW-1185">Reference proteome</keyword>
<dbReference type="Proteomes" id="UP000480266">
    <property type="component" value="Unassembled WGS sequence"/>
</dbReference>
<evidence type="ECO:0000313" key="12">
    <source>
        <dbReference type="Proteomes" id="UP000480266"/>
    </source>
</evidence>
<dbReference type="GO" id="GO:0006811">
    <property type="term" value="P:monoatomic ion transport"/>
    <property type="evidence" value="ECO:0007669"/>
    <property type="project" value="UniProtKB-KW"/>
</dbReference>
<comment type="similarity">
    <text evidence="1 10">Belongs to the alphaproteobacteria porin family.</text>
</comment>
<evidence type="ECO:0000256" key="7">
    <source>
        <dbReference type="ARBA" id="ARBA00023114"/>
    </source>
</evidence>
<feature type="chain" id="PRO_5029031883" description="Porin" evidence="10">
    <location>
        <begin position="24"/>
        <end position="513"/>
    </location>
</feature>
<accession>A0A7C9VHX3</accession>
<evidence type="ECO:0000256" key="3">
    <source>
        <dbReference type="ARBA" id="ARBA00022452"/>
    </source>
</evidence>
<proteinExistence type="inferred from homology"/>
<keyword evidence="7 10" id="KW-0626">Porin</keyword>
<dbReference type="AlphaFoldDB" id="A0A7C9VHX3"/>
<dbReference type="GO" id="GO:0009279">
    <property type="term" value="C:cell outer membrane"/>
    <property type="evidence" value="ECO:0007669"/>
    <property type="project" value="UniProtKB-SubCell"/>
</dbReference>
<comment type="caution">
    <text evidence="11">The sequence shown here is derived from an EMBL/GenBank/DDBJ whole genome shotgun (WGS) entry which is preliminary data.</text>
</comment>
<comment type="domain">
    <text evidence="10">Consists of 16-stranded beta-barrel sheets, with large surface-exposed loops, that form a transmembrane pore at the center of each barrel. The pore is partially ocluded by a peptide loop that folds into the pore lumen.</text>
</comment>
<evidence type="ECO:0000256" key="5">
    <source>
        <dbReference type="ARBA" id="ARBA00022729"/>
    </source>
</evidence>
<dbReference type="EMBL" id="JAAMRR010001249">
    <property type="protein sequence ID" value="NGX98267.1"/>
    <property type="molecule type" value="Genomic_DNA"/>
</dbReference>
<protein>
    <recommendedName>
        <fullName evidence="10">Porin</fullName>
    </recommendedName>
</protein>
<keyword evidence="3 10" id="KW-1134">Transmembrane beta strand</keyword>
<dbReference type="InterPro" id="IPR003684">
    <property type="entry name" value="Porin_alphabac"/>
</dbReference>
<evidence type="ECO:0000256" key="2">
    <source>
        <dbReference type="ARBA" id="ARBA00022448"/>
    </source>
</evidence>
<feature type="signal peptide" evidence="10">
    <location>
        <begin position="1"/>
        <end position="23"/>
    </location>
</feature>
<keyword evidence="2 10" id="KW-0813">Transport</keyword>
<keyword evidence="5 10" id="KW-0732">Signal</keyword>
<keyword evidence="6 10" id="KW-0406">Ion transport</keyword>
<evidence type="ECO:0000256" key="10">
    <source>
        <dbReference type="RuleBase" id="RU364005"/>
    </source>
</evidence>
<evidence type="ECO:0000256" key="8">
    <source>
        <dbReference type="ARBA" id="ARBA00023136"/>
    </source>
</evidence>
<dbReference type="Pfam" id="PF02530">
    <property type="entry name" value="Porin_2"/>
    <property type="match status" value="1"/>
</dbReference>
<evidence type="ECO:0000256" key="1">
    <source>
        <dbReference type="ARBA" id="ARBA00009521"/>
    </source>
</evidence>
<reference evidence="11" key="1">
    <citation type="submission" date="2020-02" db="EMBL/GenBank/DDBJ databases">
        <title>Draft genome sequence of Candidatus Afipia apatlaquensis IBT-C3, a potential strain for decolorization of textile dyes.</title>
        <authorList>
            <person name="Sanchez-Reyes A."/>
            <person name="Breton-Deval L."/>
            <person name="Mangelson H."/>
            <person name="Sanchez-Flores A."/>
        </authorList>
    </citation>
    <scope>NUCLEOTIDE SEQUENCE [LARGE SCALE GENOMIC DNA]</scope>
    <source>
        <strain evidence="11">IBT-C3</strain>
    </source>
</reference>
<name>A0A7C9VHX3_9BRAD</name>
<evidence type="ECO:0000313" key="11">
    <source>
        <dbReference type="EMBL" id="NGX98267.1"/>
    </source>
</evidence>
<evidence type="ECO:0000256" key="9">
    <source>
        <dbReference type="ARBA" id="ARBA00023237"/>
    </source>
</evidence>